<dbReference type="Gene3D" id="3.30.70.330">
    <property type="match status" value="1"/>
</dbReference>
<feature type="compositionally biased region" description="Polar residues" evidence="3">
    <location>
        <begin position="215"/>
        <end position="225"/>
    </location>
</feature>
<feature type="compositionally biased region" description="Basic and acidic residues" evidence="3">
    <location>
        <begin position="196"/>
        <end position="212"/>
    </location>
</feature>
<dbReference type="GO" id="GO:0005829">
    <property type="term" value="C:cytosol"/>
    <property type="evidence" value="ECO:0007669"/>
    <property type="project" value="TreeGrafter"/>
</dbReference>
<dbReference type="Proteomes" id="UP000823749">
    <property type="component" value="Chromosome 12"/>
</dbReference>
<feature type="domain" description="RRM" evidence="4">
    <location>
        <begin position="302"/>
        <end position="378"/>
    </location>
</feature>
<protein>
    <submittedName>
        <fullName evidence="6">Uncharacterized protein</fullName>
    </submittedName>
</protein>
<comment type="caution">
    <text evidence="6">The sequence shown here is derived from an EMBL/GenBank/DDBJ whole genome shotgun (WGS) entry which is preliminary data.</text>
</comment>
<evidence type="ECO:0000313" key="7">
    <source>
        <dbReference type="Proteomes" id="UP000823749"/>
    </source>
</evidence>
<dbReference type="SUPFAM" id="SSF54427">
    <property type="entry name" value="NTF2-like"/>
    <property type="match status" value="1"/>
</dbReference>
<dbReference type="PROSITE" id="PS50102">
    <property type="entry name" value="RRM"/>
    <property type="match status" value="1"/>
</dbReference>
<gene>
    <name evidence="6" type="ORF">RHGRI_033803</name>
</gene>
<evidence type="ECO:0000256" key="2">
    <source>
        <dbReference type="PROSITE-ProRule" id="PRU00176"/>
    </source>
</evidence>
<keyword evidence="7" id="KW-1185">Reference proteome</keyword>
<feature type="compositionally biased region" description="Basic and acidic residues" evidence="3">
    <location>
        <begin position="419"/>
        <end position="437"/>
    </location>
</feature>
<dbReference type="Pfam" id="PF02136">
    <property type="entry name" value="NTF2"/>
    <property type="match status" value="1"/>
</dbReference>
<organism evidence="6 7">
    <name type="scientific">Rhododendron griersonianum</name>
    <dbReference type="NCBI Taxonomy" id="479676"/>
    <lineage>
        <taxon>Eukaryota</taxon>
        <taxon>Viridiplantae</taxon>
        <taxon>Streptophyta</taxon>
        <taxon>Embryophyta</taxon>
        <taxon>Tracheophyta</taxon>
        <taxon>Spermatophyta</taxon>
        <taxon>Magnoliopsida</taxon>
        <taxon>eudicotyledons</taxon>
        <taxon>Gunneridae</taxon>
        <taxon>Pentapetalae</taxon>
        <taxon>asterids</taxon>
        <taxon>Ericales</taxon>
        <taxon>Ericaceae</taxon>
        <taxon>Ericoideae</taxon>
        <taxon>Rhodoreae</taxon>
        <taxon>Rhododendron</taxon>
    </lineage>
</organism>
<dbReference type="Pfam" id="PF00076">
    <property type="entry name" value="RRM_1"/>
    <property type="match status" value="1"/>
</dbReference>
<name>A0AAV6HYV2_9ERIC</name>
<feature type="compositionally biased region" description="Polar residues" evidence="3">
    <location>
        <begin position="144"/>
        <end position="166"/>
    </location>
</feature>
<dbReference type="Gene3D" id="3.10.450.50">
    <property type="match status" value="1"/>
</dbReference>
<feature type="domain" description="NTF2" evidence="5">
    <location>
        <begin position="20"/>
        <end position="136"/>
    </location>
</feature>
<feature type="region of interest" description="Disordered" evidence="3">
    <location>
        <begin position="410"/>
        <end position="485"/>
    </location>
</feature>
<evidence type="ECO:0000259" key="5">
    <source>
        <dbReference type="PROSITE" id="PS50177"/>
    </source>
</evidence>
<reference evidence="6" key="1">
    <citation type="submission" date="2020-08" db="EMBL/GenBank/DDBJ databases">
        <title>Plant Genome Project.</title>
        <authorList>
            <person name="Zhang R.-G."/>
        </authorList>
    </citation>
    <scope>NUCLEOTIDE SEQUENCE</scope>
    <source>
        <strain evidence="6">WSP0</strain>
        <tissue evidence="6">Leaf</tissue>
    </source>
</reference>
<dbReference type="EMBL" id="JACTNZ010000012">
    <property type="protein sequence ID" value="KAG5521361.1"/>
    <property type="molecule type" value="Genomic_DNA"/>
</dbReference>
<evidence type="ECO:0000313" key="6">
    <source>
        <dbReference type="EMBL" id="KAG5521361.1"/>
    </source>
</evidence>
<proteinExistence type="predicted"/>
<dbReference type="InterPro" id="IPR032710">
    <property type="entry name" value="NTF2-like_dom_sf"/>
</dbReference>
<dbReference type="AlphaFoldDB" id="A0AAV6HYV2"/>
<dbReference type="GO" id="GO:0003729">
    <property type="term" value="F:mRNA binding"/>
    <property type="evidence" value="ECO:0007669"/>
    <property type="project" value="TreeGrafter"/>
</dbReference>
<evidence type="ECO:0000256" key="1">
    <source>
        <dbReference type="ARBA" id="ARBA00022884"/>
    </source>
</evidence>
<dbReference type="CDD" id="cd00780">
    <property type="entry name" value="NTF2"/>
    <property type="match status" value="1"/>
</dbReference>
<sequence>MVISTEMAETSPPAPTTEEVGNTFVQQYYGVLLAQPDLAHRFYEESSVLGRPGPNGLMVKVTTLQGIKEMILSFDYIGCKAEIKTVDSLDSCKEGVIVLVTGWLTGKDHVTRSFSQTFFLAPQPTGYYVLNDVFRFMDEVKASTPSESEVSDANENAASTPSTPKQESAHAPIQLDQSPRSPPKAASQGSEACESSDTKDSPDSDSVVKEVVSEQPLSSSQNGGLTVSVKAVPKDQENRPKMSYASIVAKESTVTSPVHTPTVIVKASSTHYLDRASPKAAAAAPPSNNRAPQKSITLTEGKAIYIGNLPSDITDEQLDEVLKTFGPVKKDGIQIRKYNDGFCYGFVEFVSSSAARSAVEAHHIMIGSNEAYITEKKSPNQGKWNYTTPFVFVCSLTKVASFMFVSSSNGRGKFASGKGDFRNDSYRNRENVREGRSHGGYQNGNRDGDFGGQYKSPRGSNGEGRQRVYQNGGGSTPRGQSSGSK</sequence>
<feature type="region of interest" description="Disordered" evidence="3">
    <location>
        <begin position="144"/>
        <end position="239"/>
    </location>
</feature>
<dbReference type="CDD" id="cd00590">
    <property type="entry name" value="RRM_SF"/>
    <property type="match status" value="1"/>
</dbReference>
<dbReference type="InterPro" id="IPR002075">
    <property type="entry name" value="NTF2_dom"/>
</dbReference>
<dbReference type="FunFam" id="3.10.450.50:FF:000003">
    <property type="entry name" value="Nuclear transport factor 2 family protein"/>
    <property type="match status" value="1"/>
</dbReference>
<evidence type="ECO:0000259" key="4">
    <source>
        <dbReference type="PROSITE" id="PS50102"/>
    </source>
</evidence>
<dbReference type="PROSITE" id="PS50177">
    <property type="entry name" value="NTF2_DOMAIN"/>
    <property type="match status" value="1"/>
</dbReference>
<dbReference type="InterPro" id="IPR035979">
    <property type="entry name" value="RBD_domain_sf"/>
</dbReference>
<dbReference type="InterPro" id="IPR000504">
    <property type="entry name" value="RRM_dom"/>
</dbReference>
<accession>A0AAV6HYV2</accession>
<dbReference type="InterPro" id="IPR018222">
    <property type="entry name" value="Nuclear_transport_factor_2_euk"/>
</dbReference>
<dbReference type="SUPFAM" id="SSF54928">
    <property type="entry name" value="RNA-binding domain, RBD"/>
    <property type="match status" value="1"/>
</dbReference>
<keyword evidence="1 2" id="KW-0694">RNA-binding</keyword>
<evidence type="ECO:0000256" key="3">
    <source>
        <dbReference type="SAM" id="MobiDB-lite"/>
    </source>
</evidence>
<dbReference type="GO" id="GO:1990904">
    <property type="term" value="C:ribonucleoprotein complex"/>
    <property type="evidence" value="ECO:0007669"/>
    <property type="project" value="TreeGrafter"/>
</dbReference>
<dbReference type="InterPro" id="IPR039539">
    <property type="entry name" value="Ras_GTPase_bind_prot"/>
</dbReference>
<dbReference type="InterPro" id="IPR012677">
    <property type="entry name" value="Nucleotide-bd_a/b_plait_sf"/>
</dbReference>
<dbReference type="SMART" id="SM00360">
    <property type="entry name" value="RRM"/>
    <property type="match status" value="1"/>
</dbReference>
<dbReference type="PANTHER" id="PTHR10693:SF75">
    <property type="entry name" value="NUCLEAR TRANSPORT FACTOR 2"/>
    <property type="match status" value="1"/>
</dbReference>
<dbReference type="PANTHER" id="PTHR10693">
    <property type="entry name" value="RAS GTPASE-ACTIVATING PROTEIN-BINDING PROTEIN"/>
    <property type="match status" value="1"/>
</dbReference>